<evidence type="ECO:0000256" key="5">
    <source>
        <dbReference type="ARBA" id="ARBA00022691"/>
    </source>
</evidence>
<dbReference type="InterPro" id="IPR015421">
    <property type="entry name" value="PyrdxlP-dep_Trfase_major"/>
</dbReference>
<comment type="cofactor">
    <cofactor evidence="1 9">
        <name>pyridoxal 5'-phosphate</name>
        <dbReference type="ChEBI" id="CHEBI:597326"/>
    </cofactor>
</comment>
<dbReference type="Proteomes" id="UP000634206">
    <property type="component" value="Unassembled WGS sequence"/>
</dbReference>
<comment type="similarity">
    <text evidence="9">Belongs to the class-III pyridoxal-phosphate-dependent aminotransferase family. BioA subfamily.</text>
</comment>
<dbReference type="EC" id="2.6.1.62" evidence="9"/>
<protein>
    <recommendedName>
        <fullName evidence="9">Adenosylmethionine-8-amino-7-oxononanoate aminotransferase</fullName>
        <ecNumber evidence="9">2.6.1.62</ecNumber>
    </recommendedName>
    <alternativeName>
        <fullName evidence="9">7,8-diamino-pelargonic acid aminotransferase</fullName>
        <shortName evidence="9">DAPA AT</shortName>
        <shortName evidence="9">DAPA aminotransferase</shortName>
    </alternativeName>
    <alternativeName>
        <fullName evidence="9">7,8-diaminononanoate synthase</fullName>
        <shortName evidence="9">DANS</shortName>
    </alternativeName>
    <alternativeName>
        <fullName evidence="9">Diaminopelargonic acid synthase</fullName>
    </alternativeName>
</protein>
<dbReference type="Gene3D" id="3.90.1150.10">
    <property type="entry name" value="Aspartate Aminotransferase, domain 1"/>
    <property type="match status" value="1"/>
</dbReference>
<feature type="binding site" evidence="9">
    <location>
        <position position="273"/>
    </location>
    <ligand>
        <name>substrate</name>
    </ligand>
</feature>
<comment type="function">
    <text evidence="9">Catalyzes the transfer of the alpha-amino group from S-adenosyl-L-methionine (SAM) to 7-keto-8-aminopelargonic acid (KAPA) to form 7,8-diaminopelargonic acid (DAPA). It is the only aminotransferase known to utilize SAM as an amino donor.</text>
</comment>
<keyword evidence="7 9" id="KW-0663">Pyridoxal phosphate</keyword>
<keyword evidence="11" id="KW-1185">Reference proteome</keyword>
<reference evidence="10" key="1">
    <citation type="submission" date="2021-01" db="EMBL/GenBank/DDBJ databases">
        <title>Modified the classification status of verrucomicrobia.</title>
        <authorList>
            <person name="Feng X."/>
        </authorList>
    </citation>
    <scope>NUCLEOTIDE SEQUENCE</scope>
    <source>
        <strain evidence="10">5K15</strain>
    </source>
</reference>
<comment type="pathway">
    <text evidence="2 9">Cofactor biosynthesis; biotin biosynthesis; 7,8-diaminononanoate from 8-amino-7-oxononanoate (SAM route): step 1/1.</text>
</comment>
<comment type="catalytic activity">
    <reaction evidence="8 9">
        <text>(8S)-8-amino-7-oxononanoate + S-adenosyl-L-methionine = S-adenosyl-4-methylsulfanyl-2-oxobutanoate + (7R,8S)-7,8-diammoniononanoate</text>
        <dbReference type="Rhea" id="RHEA:16861"/>
        <dbReference type="ChEBI" id="CHEBI:16490"/>
        <dbReference type="ChEBI" id="CHEBI:59789"/>
        <dbReference type="ChEBI" id="CHEBI:149468"/>
        <dbReference type="ChEBI" id="CHEBI:149469"/>
        <dbReference type="EC" id="2.6.1.62"/>
    </reaction>
</comment>
<dbReference type="EMBL" id="JAENIG010000012">
    <property type="protein sequence ID" value="MBK1856298.1"/>
    <property type="molecule type" value="Genomic_DNA"/>
</dbReference>
<feature type="modified residue" description="N6-(pyridoxal phosphate)lysine" evidence="9">
    <location>
        <position position="273"/>
    </location>
</feature>
<dbReference type="InterPro" id="IPR015424">
    <property type="entry name" value="PyrdxlP-dep_Trfase"/>
</dbReference>
<feature type="binding site" evidence="9">
    <location>
        <begin position="307"/>
        <end position="308"/>
    </location>
    <ligand>
        <name>pyridoxal 5'-phosphate</name>
        <dbReference type="ChEBI" id="CHEBI:597326"/>
    </ligand>
</feature>
<dbReference type="Gene3D" id="3.40.640.10">
    <property type="entry name" value="Type I PLP-dependent aspartate aminotransferase-like (Major domain)"/>
    <property type="match status" value="1"/>
</dbReference>
<keyword evidence="5 9" id="KW-0949">S-adenosyl-L-methionine</keyword>
<feature type="site" description="Participates in the substrate recognition with KAPA and in a stacking interaction with the adenine ring of SAM" evidence="9">
    <location>
        <position position="26"/>
    </location>
</feature>
<dbReference type="GO" id="GO:0009102">
    <property type="term" value="P:biotin biosynthetic process"/>
    <property type="evidence" value="ECO:0007669"/>
    <property type="project" value="UniProtKB-UniRule"/>
</dbReference>
<dbReference type="PROSITE" id="PS00600">
    <property type="entry name" value="AA_TRANSFER_CLASS_3"/>
    <property type="match status" value="1"/>
</dbReference>
<dbReference type="AlphaFoldDB" id="A0AAE2SEB8"/>
<evidence type="ECO:0000256" key="2">
    <source>
        <dbReference type="ARBA" id="ARBA00005063"/>
    </source>
</evidence>
<evidence type="ECO:0000256" key="4">
    <source>
        <dbReference type="ARBA" id="ARBA00022679"/>
    </source>
</evidence>
<gene>
    <name evidence="9 10" type="primary">bioA</name>
    <name evidence="10" type="ORF">JIN83_15100</name>
</gene>
<feature type="binding site" evidence="9">
    <location>
        <position position="244"/>
    </location>
    <ligand>
        <name>pyridoxal 5'-phosphate</name>
        <dbReference type="ChEBI" id="CHEBI:597326"/>
    </ligand>
</feature>
<dbReference type="InterPro" id="IPR005815">
    <property type="entry name" value="BioA"/>
</dbReference>
<evidence type="ECO:0000256" key="8">
    <source>
        <dbReference type="ARBA" id="ARBA00048449"/>
    </source>
</evidence>
<evidence type="ECO:0000313" key="10">
    <source>
        <dbReference type="EMBL" id="MBK1856298.1"/>
    </source>
</evidence>
<dbReference type="NCBIfam" id="TIGR00508">
    <property type="entry name" value="bioA"/>
    <property type="match status" value="1"/>
</dbReference>
<evidence type="ECO:0000256" key="9">
    <source>
        <dbReference type="HAMAP-Rule" id="MF_00834"/>
    </source>
</evidence>
<dbReference type="SUPFAM" id="SSF53383">
    <property type="entry name" value="PLP-dependent transferases"/>
    <property type="match status" value="1"/>
</dbReference>
<dbReference type="GO" id="GO:0005737">
    <property type="term" value="C:cytoplasm"/>
    <property type="evidence" value="ECO:0007669"/>
    <property type="project" value="UniProtKB-SubCell"/>
</dbReference>
<organism evidence="10 11">
    <name type="scientific">Oceaniferula flava</name>
    <dbReference type="NCBI Taxonomy" id="2800421"/>
    <lineage>
        <taxon>Bacteria</taxon>
        <taxon>Pseudomonadati</taxon>
        <taxon>Verrucomicrobiota</taxon>
        <taxon>Verrucomicrobiia</taxon>
        <taxon>Verrucomicrobiales</taxon>
        <taxon>Verrucomicrobiaceae</taxon>
        <taxon>Oceaniferula</taxon>
    </lineage>
</organism>
<dbReference type="GO" id="GO:0004015">
    <property type="term" value="F:adenosylmethionine-8-amino-7-oxononanoate transaminase activity"/>
    <property type="evidence" value="ECO:0007669"/>
    <property type="project" value="UniProtKB-UniRule"/>
</dbReference>
<keyword evidence="9" id="KW-0963">Cytoplasm</keyword>
<feature type="binding site" evidence="9">
    <location>
        <begin position="124"/>
        <end position="125"/>
    </location>
    <ligand>
        <name>pyridoxal 5'-phosphate</name>
        <dbReference type="ChEBI" id="CHEBI:597326"/>
    </ligand>
</feature>
<dbReference type="CDD" id="cd00610">
    <property type="entry name" value="OAT_like"/>
    <property type="match status" value="1"/>
</dbReference>
<proteinExistence type="inferred from homology"/>
<dbReference type="HAMAP" id="MF_00834">
    <property type="entry name" value="BioA"/>
    <property type="match status" value="1"/>
</dbReference>
<feature type="binding site" evidence="9">
    <location>
        <position position="306"/>
    </location>
    <ligand>
        <name>substrate</name>
    </ligand>
</feature>
<evidence type="ECO:0000256" key="7">
    <source>
        <dbReference type="ARBA" id="ARBA00022898"/>
    </source>
</evidence>
<comment type="caution">
    <text evidence="10">The sequence shown here is derived from an EMBL/GenBank/DDBJ whole genome shotgun (WGS) entry which is preliminary data.</text>
</comment>
<feature type="binding site" evidence="9">
    <location>
        <position position="400"/>
    </location>
    <ligand>
        <name>substrate</name>
    </ligand>
</feature>
<evidence type="ECO:0000256" key="1">
    <source>
        <dbReference type="ARBA" id="ARBA00001933"/>
    </source>
</evidence>
<accession>A0AAE2SEB8</accession>
<sequence>MAGCLCPDAHVDTWITADRDHCWHPFTRQGEWEKTDPLVLVGGSGVWLTDSKGRKYIDGNASIWTNIHGHGHPVISQAIKDQLDQVAHTSYLGFANPRASELAERLCGFFPDSGLERVFYSDDGSTAVECAVKMAIQYRLQTGEPDRTEFIAFDQCYHGDTMGAASLGGVGAFFERFRKFGFPVQHVRDLDELLAVSPEQIGRTAAVVIEPLVQGVNQIRPWPEGMLRAIRHWCDQHGVHLILDEVMTGFGRTGSMFACQREEVVPDFLCLAKGLTGGYLPLAATLVQAEIYQGFLGGAEKAFYYGHSYTANQLGCAAALANLDLFEQEQTLELLPEKVDLLGRLLNELAERSDLVIEIRQCGLVAGGELRAPDGSAFPVTDRVGETVCLLARDHGLLTRAILDTVVVLPPLSITADEIRHLCAALEAAINDWSHEQTF</sequence>
<evidence type="ECO:0000313" key="11">
    <source>
        <dbReference type="Proteomes" id="UP000634206"/>
    </source>
</evidence>
<keyword evidence="4 9" id="KW-0808">Transferase</keyword>
<dbReference type="InterPro" id="IPR049704">
    <property type="entry name" value="Aminotrans_3_PPA_site"/>
</dbReference>
<keyword evidence="3 9" id="KW-0032">Aminotransferase</keyword>
<keyword evidence="6 9" id="KW-0093">Biotin biosynthesis</keyword>
<dbReference type="Pfam" id="PF00202">
    <property type="entry name" value="Aminotran_3"/>
    <property type="match status" value="1"/>
</dbReference>
<feature type="binding site" evidence="9">
    <location>
        <position position="157"/>
    </location>
    <ligand>
        <name>substrate</name>
    </ligand>
</feature>
<dbReference type="InterPro" id="IPR015422">
    <property type="entry name" value="PyrdxlP-dep_Trfase_small"/>
</dbReference>
<name>A0AAE2SEB8_9BACT</name>
<evidence type="ECO:0000256" key="6">
    <source>
        <dbReference type="ARBA" id="ARBA00022756"/>
    </source>
</evidence>
<dbReference type="GO" id="GO:0030170">
    <property type="term" value="F:pyridoxal phosphate binding"/>
    <property type="evidence" value="ECO:0007669"/>
    <property type="project" value="UniProtKB-UniRule"/>
</dbReference>
<evidence type="ECO:0000256" key="3">
    <source>
        <dbReference type="ARBA" id="ARBA00022576"/>
    </source>
</evidence>
<dbReference type="FunFam" id="3.40.640.10:FF:000004">
    <property type="entry name" value="Acetylornithine aminotransferase"/>
    <property type="match status" value="1"/>
</dbReference>
<dbReference type="InterPro" id="IPR005814">
    <property type="entry name" value="Aminotrans_3"/>
</dbReference>
<comment type="subunit">
    <text evidence="9">Homodimer.</text>
</comment>
<comment type="caution">
    <text evidence="9">Lacks conserved residue(s) required for the propagation of feature annotation.</text>
</comment>
<dbReference type="PANTHER" id="PTHR42684">
    <property type="entry name" value="ADENOSYLMETHIONINE-8-AMINO-7-OXONONANOATE AMINOTRANSFERASE"/>
    <property type="match status" value="1"/>
</dbReference>
<dbReference type="PANTHER" id="PTHR42684:SF17">
    <property type="entry name" value="ADENOSYLMETHIONINE-8-AMINO-7-OXONONANOATE AMINOTRANSFERASE"/>
    <property type="match status" value="1"/>
</dbReference>
<comment type="subcellular location">
    <subcellularLocation>
        <location evidence="9">Cytoplasm</location>
    </subcellularLocation>
</comment>